<feature type="transmembrane region" description="Helical" evidence="1">
    <location>
        <begin position="137"/>
        <end position="154"/>
    </location>
</feature>
<dbReference type="EMBL" id="CP053021">
    <property type="protein sequence ID" value="QJR03364.1"/>
    <property type="molecule type" value="Genomic_DNA"/>
</dbReference>
<dbReference type="RefSeq" id="WP_169861551.1">
    <property type="nucleotide sequence ID" value="NZ_CP053021.1"/>
</dbReference>
<evidence type="ECO:0008006" key="4">
    <source>
        <dbReference type="Google" id="ProtNLM"/>
    </source>
</evidence>
<feature type="transmembrane region" description="Helical" evidence="1">
    <location>
        <begin position="89"/>
        <end position="107"/>
    </location>
</feature>
<dbReference type="AlphaFoldDB" id="A0A6M4G9X2"/>
<proteinExistence type="predicted"/>
<keyword evidence="1" id="KW-0472">Membrane</keyword>
<keyword evidence="1" id="KW-0812">Transmembrane</keyword>
<dbReference type="Proteomes" id="UP000502611">
    <property type="component" value="Chromosome"/>
</dbReference>
<sequence>MRERIIRATLVAGTLDIFSAFVFAGMAGTAPHAVLQFVASGPLGDRARGDPAWLWAIAGLAVHFAIMACMAGAYMLIAQRRPALRGHPVVAGLLYGLLLWAIMYWIVRPWRWPAMWLPAAYAALPIGRIAWNIGNQLFSHCILVGLPIAFIAAGRQRR</sequence>
<keyword evidence="1" id="KW-1133">Transmembrane helix</keyword>
<protein>
    <recommendedName>
        <fullName evidence="4">DUF1440 domain-containing protein</fullName>
    </recommendedName>
</protein>
<name>A0A6M4G9X2_SPHYA</name>
<gene>
    <name evidence="2" type="ORF">HH800_15000</name>
</gene>
<evidence type="ECO:0000313" key="2">
    <source>
        <dbReference type="EMBL" id="QJR03364.1"/>
    </source>
</evidence>
<accession>A0A6M4G9X2</accession>
<reference evidence="2 3" key="1">
    <citation type="submission" date="2020-04" db="EMBL/GenBank/DDBJ databases">
        <title>The Whole Genome Analysis of High salt-tolerant Sphingobium yanoikuyae YC-XJ2 with Aryl organophosphorus flame retardants (aryl-OPFRs)-degrading capacity and characteristics of Related phosphotriesterase.</title>
        <authorList>
            <person name="Li X."/>
        </authorList>
    </citation>
    <scope>NUCLEOTIDE SEQUENCE [LARGE SCALE GENOMIC DNA]</scope>
    <source>
        <strain evidence="2 3">YC-XJ2</strain>
    </source>
</reference>
<organism evidence="2 3">
    <name type="scientific">Sphingobium yanoikuyae</name>
    <name type="common">Sphingomonas yanoikuyae</name>
    <dbReference type="NCBI Taxonomy" id="13690"/>
    <lineage>
        <taxon>Bacteria</taxon>
        <taxon>Pseudomonadati</taxon>
        <taxon>Pseudomonadota</taxon>
        <taxon>Alphaproteobacteria</taxon>
        <taxon>Sphingomonadales</taxon>
        <taxon>Sphingomonadaceae</taxon>
        <taxon>Sphingobium</taxon>
    </lineage>
</organism>
<evidence type="ECO:0000256" key="1">
    <source>
        <dbReference type="SAM" id="Phobius"/>
    </source>
</evidence>
<feature type="transmembrane region" description="Helical" evidence="1">
    <location>
        <begin position="52"/>
        <end position="77"/>
    </location>
</feature>
<evidence type="ECO:0000313" key="3">
    <source>
        <dbReference type="Proteomes" id="UP000502611"/>
    </source>
</evidence>